<dbReference type="EMBL" id="VLLB01000002">
    <property type="protein sequence ID" value="TWI67328.1"/>
    <property type="molecule type" value="Genomic_DNA"/>
</dbReference>
<dbReference type="GO" id="GO:0038023">
    <property type="term" value="F:signaling receptor activity"/>
    <property type="evidence" value="ECO:0007669"/>
    <property type="project" value="InterPro"/>
</dbReference>
<feature type="domain" description="TonB-dependent receptor plug" evidence="14">
    <location>
        <begin position="83"/>
        <end position="185"/>
    </location>
</feature>
<evidence type="ECO:0000256" key="3">
    <source>
        <dbReference type="ARBA" id="ARBA00022448"/>
    </source>
</evidence>
<evidence type="ECO:0000256" key="6">
    <source>
        <dbReference type="ARBA" id="ARBA00023077"/>
    </source>
</evidence>
<dbReference type="GO" id="GO:0015344">
    <property type="term" value="F:siderophore uptake transmembrane transporter activity"/>
    <property type="evidence" value="ECO:0007669"/>
    <property type="project" value="TreeGrafter"/>
</dbReference>
<dbReference type="Pfam" id="PF07715">
    <property type="entry name" value="Plug"/>
    <property type="match status" value="1"/>
</dbReference>
<dbReference type="AlphaFoldDB" id="A0A562RE71"/>
<feature type="chain" id="PRO_5021891171" evidence="12">
    <location>
        <begin position="30"/>
        <end position="719"/>
    </location>
</feature>
<dbReference type="InterPro" id="IPR000531">
    <property type="entry name" value="Beta-barrel_TonB"/>
</dbReference>
<keyword evidence="7 10" id="KW-0472">Membrane</keyword>
<evidence type="ECO:0000313" key="16">
    <source>
        <dbReference type="Proteomes" id="UP000318431"/>
    </source>
</evidence>
<comment type="caution">
    <text evidence="15">The sequence shown here is derived from an EMBL/GenBank/DDBJ whole genome shotgun (WGS) entry which is preliminary data.</text>
</comment>
<dbReference type="Gene3D" id="2.40.170.20">
    <property type="entry name" value="TonB-dependent receptor, beta-barrel domain"/>
    <property type="match status" value="1"/>
</dbReference>
<dbReference type="InterPro" id="IPR012910">
    <property type="entry name" value="Plug_dom"/>
</dbReference>
<evidence type="ECO:0000256" key="2">
    <source>
        <dbReference type="ARBA" id="ARBA00009810"/>
    </source>
</evidence>
<evidence type="ECO:0000259" key="14">
    <source>
        <dbReference type="Pfam" id="PF07715"/>
    </source>
</evidence>
<keyword evidence="9 10" id="KW-0998">Cell outer membrane</keyword>
<keyword evidence="8 15" id="KW-0675">Receptor</keyword>
<dbReference type="FunFam" id="2.40.170.20:FF:000005">
    <property type="entry name" value="TonB-dependent siderophore receptor"/>
    <property type="match status" value="1"/>
</dbReference>
<dbReference type="SUPFAM" id="SSF56935">
    <property type="entry name" value="Porins"/>
    <property type="match status" value="1"/>
</dbReference>
<feature type="domain" description="TonB-dependent receptor-like beta-barrel" evidence="13">
    <location>
        <begin position="258"/>
        <end position="688"/>
    </location>
</feature>
<evidence type="ECO:0000256" key="9">
    <source>
        <dbReference type="ARBA" id="ARBA00023237"/>
    </source>
</evidence>
<keyword evidence="5 10" id="KW-0812">Transmembrane</keyword>
<evidence type="ECO:0000256" key="4">
    <source>
        <dbReference type="ARBA" id="ARBA00022452"/>
    </source>
</evidence>
<evidence type="ECO:0000256" key="10">
    <source>
        <dbReference type="PROSITE-ProRule" id="PRU01360"/>
    </source>
</evidence>
<dbReference type="InterPro" id="IPR036942">
    <property type="entry name" value="Beta-barrel_TonB_sf"/>
</dbReference>
<comment type="subcellular location">
    <subcellularLocation>
        <location evidence="1 10">Cell outer membrane</location>
        <topology evidence="1 10">Multi-pass membrane protein</topology>
    </subcellularLocation>
</comment>
<dbReference type="NCBIfam" id="TIGR01783">
    <property type="entry name" value="TonB-siderophor"/>
    <property type="match status" value="1"/>
</dbReference>
<keyword evidence="4 10" id="KW-1134">Transmembrane beta strand</keyword>
<dbReference type="CDD" id="cd01347">
    <property type="entry name" value="ligand_gated_channel"/>
    <property type="match status" value="1"/>
</dbReference>
<evidence type="ECO:0000259" key="13">
    <source>
        <dbReference type="Pfam" id="PF00593"/>
    </source>
</evidence>
<dbReference type="GO" id="GO:0015891">
    <property type="term" value="P:siderophore transport"/>
    <property type="evidence" value="ECO:0007669"/>
    <property type="project" value="InterPro"/>
</dbReference>
<keyword evidence="3 10" id="KW-0813">Transport</keyword>
<dbReference type="RefSeq" id="WP_145648142.1">
    <property type="nucleotide sequence ID" value="NZ_VLLB01000002.1"/>
</dbReference>
<evidence type="ECO:0000256" key="11">
    <source>
        <dbReference type="RuleBase" id="RU003357"/>
    </source>
</evidence>
<organism evidence="15 16">
    <name type="scientific">Pseudoduganella lurida</name>
    <dbReference type="NCBI Taxonomy" id="1036180"/>
    <lineage>
        <taxon>Bacteria</taxon>
        <taxon>Pseudomonadati</taxon>
        <taxon>Pseudomonadota</taxon>
        <taxon>Betaproteobacteria</taxon>
        <taxon>Burkholderiales</taxon>
        <taxon>Oxalobacteraceae</taxon>
        <taxon>Telluria group</taxon>
        <taxon>Pseudoduganella</taxon>
    </lineage>
</organism>
<reference evidence="15 16" key="1">
    <citation type="journal article" date="2015" name="Stand. Genomic Sci.">
        <title>Genomic Encyclopedia of Bacterial and Archaeal Type Strains, Phase III: the genomes of soil and plant-associated and newly described type strains.</title>
        <authorList>
            <person name="Whitman W.B."/>
            <person name="Woyke T."/>
            <person name="Klenk H.P."/>
            <person name="Zhou Y."/>
            <person name="Lilburn T.G."/>
            <person name="Beck B.J."/>
            <person name="De Vos P."/>
            <person name="Vandamme P."/>
            <person name="Eisen J.A."/>
            <person name="Garrity G."/>
            <person name="Hugenholtz P."/>
            <person name="Kyrpides N.C."/>
        </authorList>
    </citation>
    <scope>NUCLEOTIDE SEQUENCE [LARGE SCALE GENOMIC DNA]</scope>
    <source>
        <strain evidence="15 16">CGMCC 1.10822</strain>
    </source>
</reference>
<dbReference type="Pfam" id="PF00593">
    <property type="entry name" value="TonB_dep_Rec_b-barrel"/>
    <property type="match status" value="1"/>
</dbReference>
<evidence type="ECO:0000256" key="8">
    <source>
        <dbReference type="ARBA" id="ARBA00023170"/>
    </source>
</evidence>
<dbReference type="Gene3D" id="2.170.130.10">
    <property type="entry name" value="TonB-dependent receptor, plug domain"/>
    <property type="match status" value="1"/>
</dbReference>
<dbReference type="PROSITE" id="PS52016">
    <property type="entry name" value="TONB_DEPENDENT_REC_3"/>
    <property type="match status" value="1"/>
</dbReference>
<accession>A0A562RE71</accession>
<proteinExistence type="inferred from homology"/>
<dbReference type="InterPro" id="IPR037066">
    <property type="entry name" value="Plug_dom_sf"/>
</dbReference>
<feature type="signal peptide" evidence="12">
    <location>
        <begin position="1"/>
        <end position="29"/>
    </location>
</feature>
<protein>
    <submittedName>
        <fullName evidence="15">Iron complex outermembrane receptor protein</fullName>
    </submittedName>
</protein>
<keyword evidence="16" id="KW-1185">Reference proteome</keyword>
<evidence type="ECO:0000256" key="5">
    <source>
        <dbReference type="ARBA" id="ARBA00022692"/>
    </source>
</evidence>
<gene>
    <name evidence="15" type="ORF">IP91_01441</name>
</gene>
<evidence type="ECO:0000256" key="1">
    <source>
        <dbReference type="ARBA" id="ARBA00004571"/>
    </source>
</evidence>
<dbReference type="PANTHER" id="PTHR32552:SF90">
    <property type="entry name" value="METAL-PSEUDOPALINE RECEPTOR CNTO"/>
    <property type="match status" value="1"/>
</dbReference>
<dbReference type="GO" id="GO:0009279">
    <property type="term" value="C:cell outer membrane"/>
    <property type="evidence" value="ECO:0007669"/>
    <property type="project" value="UniProtKB-SubCell"/>
</dbReference>
<dbReference type="OrthoDB" id="9790771at2"/>
<evidence type="ECO:0000256" key="12">
    <source>
        <dbReference type="SAM" id="SignalP"/>
    </source>
</evidence>
<dbReference type="Proteomes" id="UP000318431">
    <property type="component" value="Unassembled WGS sequence"/>
</dbReference>
<name>A0A562RE71_9BURK</name>
<sequence>MQTNTDFPRHPLALAALRLVALSSLPCLALPCTALAQQAEQKAEQQSEQQSEQQADTVVIDGQRAAYRTLAVAGATKTDALPKDLPQSVRTLTAGLLDDAGVTTLAGALELASGITRQSDLGGLWDSYAMRGFTGDPNFGSDYMVNGFAASRGYNGLREVAGTQSIEILKGPAAALYGRGEPGGTVNILTKKPLFTPHYTIDAGVGSHATHRAAADLTGPLSADVAYRLNVAHQGGDSFRDTVHTTRDLVAPSLLWHAGPDTTVSYEIEAARQRSPFDRGIPVLANGAPEVPVSRFLGEPGDGSITGKSLGHQLFVQHALGNGWSLQGGASYRDSSLEGYSTEANDLLADNRTLRRQRRYRDWSATDRSARAELLGSVSTWGITHALLFGVDAYRFDDSRIQLRRNPSAAAPYAIDLYEPVYGGSAAPLALSVDTLEHQRAHAVYAQDQLTLAPGWKALVGVRHDRYRQTVINHRTASVNEQELGATSPRAGIVWQPDDAWSLYASVARGFRPNSGIGIDNAAFPAETSRSVEAGAKVDMPKGLAATLAVYRIEKDNVLTSNPLNTDYALPAGSVASKGVELDVSGELRRGVRLSAAYAFTDARVTRGDNTIRTGSRFPNVPRHGASLLLVAGDARGSVGGGLTYVGERFGDVAASSDFRLPGYTTARLLATWLPQPRWRLAVHVDNLFDRRYYASSYSRLWVAPGSTRTLGASAQYRF</sequence>
<keyword evidence="6 11" id="KW-0798">TonB box</keyword>
<dbReference type="PANTHER" id="PTHR32552">
    <property type="entry name" value="FERRICHROME IRON RECEPTOR-RELATED"/>
    <property type="match status" value="1"/>
</dbReference>
<evidence type="ECO:0000313" key="15">
    <source>
        <dbReference type="EMBL" id="TWI67328.1"/>
    </source>
</evidence>
<evidence type="ECO:0000256" key="7">
    <source>
        <dbReference type="ARBA" id="ARBA00023136"/>
    </source>
</evidence>
<comment type="similarity">
    <text evidence="2 10 11">Belongs to the TonB-dependent receptor family.</text>
</comment>
<dbReference type="InterPro" id="IPR010105">
    <property type="entry name" value="TonB_sidphr_rcpt"/>
</dbReference>
<dbReference type="InterPro" id="IPR039426">
    <property type="entry name" value="TonB-dep_rcpt-like"/>
</dbReference>
<keyword evidence="12" id="KW-0732">Signal</keyword>